<evidence type="ECO:0000313" key="1">
    <source>
        <dbReference type="EMBL" id="KKK91332.1"/>
    </source>
</evidence>
<organism evidence="1">
    <name type="scientific">marine sediment metagenome</name>
    <dbReference type="NCBI Taxonomy" id="412755"/>
    <lineage>
        <taxon>unclassified sequences</taxon>
        <taxon>metagenomes</taxon>
        <taxon>ecological metagenomes</taxon>
    </lineage>
</organism>
<dbReference type="Pfam" id="PF00106">
    <property type="entry name" value="adh_short"/>
    <property type="match status" value="1"/>
</dbReference>
<dbReference type="InterPro" id="IPR002347">
    <property type="entry name" value="SDR_fam"/>
</dbReference>
<dbReference type="Gene3D" id="3.40.50.720">
    <property type="entry name" value="NAD(P)-binding Rossmann-like Domain"/>
    <property type="match status" value="1"/>
</dbReference>
<comment type="caution">
    <text evidence="1">The sequence shown here is derived from an EMBL/GenBank/DDBJ whole genome shotgun (WGS) entry which is preliminary data.</text>
</comment>
<sequence length="98" mass="11380">MYGKFLYFEKTIVKNQKERLNIEYIFECEVCFDIYFIINISSVGGRVTTPLFSLYHGTKFAVEGFSESLQMELLTFCPECGGRIPEFLRFNPNSPRGL</sequence>
<gene>
    <name evidence="1" type="ORF">LCGC14_2714020</name>
</gene>
<accession>A0A0F8ZBY0</accession>
<reference evidence="1" key="1">
    <citation type="journal article" date="2015" name="Nature">
        <title>Complex archaea that bridge the gap between prokaryotes and eukaryotes.</title>
        <authorList>
            <person name="Spang A."/>
            <person name="Saw J.H."/>
            <person name="Jorgensen S.L."/>
            <person name="Zaremba-Niedzwiedzka K."/>
            <person name="Martijn J."/>
            <person name="Lind A.E."/>
            <person name="van Eijk R."/>
            <person name="Schleper C."/>
            <person name="Guy L."/>
            <person name="Ettema T.J."/>
        </authorList>
    </citation>
    <scope>NUCLEOTIDE SEQUENCE</scope>
</reference>
<protein>
    <submittedName>
        <fullName evidence="1">Uncharacterized protein</fullName>
    </submittedName>
</protein>
<dbReference type="EMBL" id="LAZR01048704">
    <property type="protein sequence ID" value="KKK91332.1"/>
    <property type="molecule type" value="Genomic_DNA"/>
</dbReference>
<dbReference type="SUPFAM" id="SSF51735">
    <property type="entry name" value="NAD(P)-binding Rossmann-fold domains"/>
    <property type="match status" value="1"/>
</dbReference>
<name>A0A0F8ZBY0_9ZZZZ</name>
<proteinExistence type="predicted"/>
<dbReference type="AlphaFoldDB" id="A0A0F8ZBY0"/>
<dbReference type="InterPro" id="IPR036291">
    <property type="entry name" value="NAD(P)-bd_dom_sf"/>
</dbReference>